<reference evidence="2" key="1">
    <citation type="journal article" date="2012" name="Proc. Natl. Acad. Sci. U.S.A.">
        <title>Antigenic diversity is generated by distinct evolutionary mechanisms in African trypanosome species.</title>
        <authorList>
            <person name="Jackson A.P."/>
            <person name="Berry A."/>
            <person name="Aslett M."/>
            <person name="Allison H.C."/>
            <person name="Burton P."/>
            <person name="Vavrova-Anderson J."/>
            <person name="Brown R."/>
            <person name="Browne H."/>
            <person name="Corton N."/>
            <person name="Hauser H."/>
            <person name="Gamble J."/>
            <person name="Gilderthorp R."/>
            <person name="Marcello L."/>
            <person name="McQuillan J."/>
            <person name="Otto T.D."/>
            <person name="Quail M.A."/>
            <person name="Sanders M.J."/>
            <person name="van Tonder A."/>
            <person name="Ginger M.L."/>
            <person name="Field M.C."/>
            <person name="Barry J.D."/>
            <person name="Hertz-Fowler C."/>
            <person name="Berriman M."/>
        </authorList>
    </citation>
    <scope>NUCLEOTIDE SEQUENCE</scope>
    <source>
        <strain evidence="2">Y486</strain>
    </source>
</reference>
<name>G0TT95_TRYVY</name>
<accession>G0TT95</accession>
<evidence type="ECO:0000256" key="1">
    <source>
        <dbReference type="SAM" id="Coils"/>
    </source>
</evidence>
<dbReference type="OMA" id="VQWRELM"/>
<gene>
    <name evidence="2" type="ORF">TVY486_0303520</name>
</gene>
<protein>
    <submittedName>
        <fullName evidence="2">Uncharacterized protein</fullName>
    </submittedName>
</protein>
<dbReference type="AlphaFoldDB" id="G0TT95"/>
<dbReference type="EMBL" id="HE573019">
    <property type="protein sequence ID" value="CCC47176.1"/>
    <property type="molecule type" value="Genomic_DNA"/>
</dbReference>
<sequence>MSILTADDITEEAILAVKKQLHAQDEKVEQLRHQLSQVQLELANAESERSRIANMLQWRSLMAEVERDDDVAGVTAAIEAAVAEFHTSLQPPEDYDEKLEGIPFSDTDDYADFSLIETIIDDRLEAIRRLVADNAAPPEGGSAEAGEKDEVEARRQRRRALLMLVVLSVNVSNITNLPTADIVTQAEEMREGVASQWDSFLFGNSGLLEDEKEEWRKVVRTFLGPPYDTTA</sequence>
<feature type="coiled-coil region" evidence="1">
    <location>
        <begin position="14"/>
        <end position="55"/>
    </location>
</feature>
<keyword evidence="1" id="KW-0175">Coiled coil</keyword>
<evidence type="ECO:0000313" key="2">
    <source>
        <dbReference type="EMBL" id="CCC47176.1"/>
    </source>
</evidence>
<organism evidence="2">
    <name type="scientific">Trypanosoma vivax (strain Y486)</name>
    <dbReference type="NCBI Taxonomy" id="1055687"/>
    <lineage>
        <taxon>Eukaryota</taxon>
        <taxon>Discoba</taxon>
        <taxon>Euglenozoa</taxon>
        <taxon>Kinetoplastea</taxon>
        <taxon>Metakinetoplastina</taxon>
        <taxon>Trypanosomatida</taxon>
        <taxon>Trypanosomatidae</taxon>
        <taxon>Trypanosoma</taxon>
        <taxon>Duttonella</taxon>
    </lineage>
</organism>
<dbReference type="VEuPathDB" id="TriTrypDB:TvY486_0303520"/>
<proteinExistence type="predicted"/>